<reference evidence="1" key="1">
    <citation type="submission" date="2020-01" db="EMBL/GenBank/DDBJ databases">
        <title>Genome sequence of Kobresia littledalei, the first chromosome-level genome in the family Cyperaceae.</title>
        <authorList>
            <person name="Qu G."/>
        </authorList>
    </citation>
    <scope>NUCLEOTIDE SEQUENCE</scope>
    <source>
        <strain evidence="1">C.B.Clarke</strain>
        <tissue evidence="1">Leaf</tissue>
    </source>
</reference>
<sequence>MAIDSPKATLCSKKKAQDNIAVLPLQDGWGKKHQLFIKWKFLESKAAAYYFHGLILDEGNTEKSHRAAAAALHASEEYEVHNLLKTELRVYIESLKICLEYILPELKAR</sequence>
<proteinExistence type="predicted"/>
<dbReference type="OrthoDB" id="1925978at2759"/>
<organism evidence="1 2">
    <name type="scientific">Carex littledalei</name>
    <dbReference type="NCBI Taxonomy" id="544730"/>
    <lineage>
        <taxon>Eukaryota</taxon>
        <taxon>Viridiplantae</taxon>
        <taxon>Streptophyta</taxon>
        <taxon>Embryophyta</taxon>
        <taxon>Tracheophyta</taxon>
        <taxon>Spermatophyta</taxon>
        <taxon>Magnoliopsida</taxon>
        <taxon>Liliopsida</taxon>
        <taxon>Poales</taxon>
        <taxon>Cyperaceae</taxon>
        <taxon>Cyperoideae</taxon>
        <taxon>Cariceae</taxon>
        <taxon>Carex</taxon>
        <taxon>Carex subgen. Euthyceras</taxon>
    </lineage>
</organism>
<evidence type="ECO:0000313" key="2">
    <source>
        <dbReference type="Proteomes" id="UP000623129"/>
    </source>
</evidence>
<dbReference type="EMBL" id="SWLB01000007">
    <property type="protein sequence ID" value="KAF3336383.1"/>
    <property type="molecule type" value="Genomic_DNA"/>
</dbReference>
<dbReference type="PANTHER" id="PTHR23032">
    <property type="entry name" value="BRO1 DOMAIN-CONTAINING PROTEIN BROX"/>
    <property type="match status" value="1"/>
</dbReference>
<dbReference type="InterPro" id="IPR038898">
    <property type="entry name" value="BROX"/>
</dbReference>
<gene>
    <name evidence="1" type="ORF">FCM35_KLT18969</name>
</gene>
<dbReference type="PANTHER" id="PTHR23032:SF13">
    <property type="entry name" value="BRO1 DOMAIN-CONTAINING PROTEIN BROX"/>
    <property type="match status" value="1"/>
</dbReference>
<dbReference type="AlphaFoldDB" id="A0A833RJ39"/>
<accession>A0A833RJ39</accession>
<name>A0A833RJ39_9POAL</name>
<dbReference type="Proteomes" id="UP000623129">
    <property type="component" value="Unassembled WGS sequence"/>
</dbReference>
<comment type="caution">
    <text evidence="1">The sequence shown here is derived from an EMBL/GenBank/DDBJ whole genome shotgun (WGS) entry which is preliminary data.</text>
</comment>
<keyword evidence="2" id="KW-1185">Reference proteome</keyword>
<evidence type="ECO:0000313" key="1">
    <source>
        <dbReference type="EMBL" id="KAF3336383.1"/>
    </source>
</evidence>
<protein>
    <submittedName>
        <fullName evidence="1">Uncharacterized protein</fullName>
    </submittedName>
</protein>